<dbReference type="EMBL" id="PVTX01000001">
    <property type="protein sequence ID" value="PRZ09898.1"/>
    <property type="molecule type" value="Genomic_DNA"/>
</dbReference>
<dbReference type="SFLD" id="SFLDG01129">
    <property type="entry name" value="C1.5:_HAD__Beta-PGM__Phosphata"/>
    <property type="match status" value="1"/>
</dbReference>
<dbReference type="Gene3D" id="1.10.150.240">
    <property type="entry name" value="Putative phosphatase, domain 2"/>
    <property type="match status" value="1"/>
</dbReference>
<dbReference type="NCBIfam" id="TIGR01549">
    <property type="entry name" value="HAD-SF-IA-v1"/>
    <property type="match status" value="1"/>
</dbReference>
<reference evidence="1 2" key="1">
    <citation type="submission" date="2018-03" db="EMBL/GenBank/DDBJ databases">
        <title>Comparative analysis of microorganisms from saline springs in Andes Mountain Range, Colombia.</title>
        <authorList>
            <person name="Rubin E."/>
        </authorList>
    </citation>
    <scope>NUCLEOTIDE SEQUENCE [LARGE SCALE GENOMIC DNA]</scope>
    <source>
        <strain evidence="1 2">CG 23</strain>
    </source>
</reference>
<dbReference type="InterPro" id="IPR023198">
    <property type="entry name" value="PGP-like_dom2"/>
</dbReference>
<dbReference type="NCBIfam" id="TIGR01509">
    <property type="entry name" value="HAD-SF-IA-v3"/>
    <property type="match status" value="1"/>
</dbReference>
<dbReference type="SFLD" id="SFLDG01135">
    <property type="entry name" value="C1.5.6:_HAD__Beta-PGM__Phospha"/>
    <property type="match status" value="1"/>
</dbReference>
<evidence type="ECO:0000313" key="2">
    <source>
        <dbReference type="Proteomes" id="UP000239895"/>
    </source>
</evidence>
<dbReference type="InterPro" id="IPR050155">
    <property type="entry name" value="HAD-like_hydrolase_sf"/>
</dbReference>
<dbReference type="InterPro" id="IPR023214">
    <property type="entry name" value="HAD_sf"/>
</dbReference>
<proteinExistence type="predicted"/>
<dbReference type="PANTHER" id="PTHR43434">
    <property type="entry name" value="PHOSPHOGLYCOLATE PHOSPHATASE"/>
    <property type="match status" value="1"/>
</dbReference>
<evidence type="ECO:0000313" key="1">
    <source>
        <dbReference type="EMBL" id="PRZ09898.1"/>
    </source>
</evidence>
<sequence>MTGAVLLDVDGTLVDSNYLQVDAWLRSFRDVGIDVDAWRIHRALGMAGSQLIPRVATLSGVELRPGAADEVDEAHSRHEAESAHRMRVFDGARELVHEISARGARPVLATSASPDQLERLRDLLDVEDALYAVTSSQDVEASKPEPELVQVALRAAGVAPTEAVFLGDSVWDVMAAQRAGVPCLGVLSGGVSAQELTDAGAVEVRTDVAELLADLDASALAPVLEPRGPRG</sequence>
<dbReference type="RefSeq" id="WP_106264108.1">
    <property type="nucleotide sequence ID" value="NZ_PVTX01000001.1"/>
</dbReference>
<keyword evidence="2" id="KW-1185">Reference proteome</keyword>
<organism evidence="1 2">
    <name type="scientific">Isoptericola halotolerans</name>
    <dbReference type="NCBI Taxonomy" id="300560"/>
    <lineage>
        <taxon>Bacteria</taxon>
        <taxon>Bacillati</taxon>
        <taxon>Actinomycetota</taxon>
        <taxon>Actinomycetes</taxon>
        <taxon>Micrococcales</taxon>
        <taxon>Promicromonosporaceae</taxon>
        <taxon>Isoptericola</taxon>
    </lineage>
</organism>
<keyword evidence="1" id="KW-0378">Hydrolase</keyword>
<dbReference type="SFLD" id="SFLDS00003">
    <property type="entry name" value="Haloacid_Dehalogenase"/>
    <property type="match status" value="1"/>
</dbReference>
<dbReference type="Proteomes" id="UP000239895">
    <property type="component" value="Unassembled WGS sequence"/>
</dbReference>
<name>A0ABX5EHU9_9MICO</name>
<dbReference type="InterPro" id="IPR036412">
    <property type="entry name" value="HAD-like_sf"/>
</dbReference>
<accession>A0ABX5EHU9</accession>
<protein>
    <submittedName>
        <fullName evidence="1">HAD superfamily hydrolase (TIGR01509 family)/HAD superfamily hydrolase (TIGR01549 family)</fullName>
    </submittedName>
</protein>
<dbReference type="GO" id="GO:0016787">
    <property type="term" value="F:hydrolase activity"/>
    <property type="evidence" value="ECO:0007669"/>
    <property type="project" value="UniProtKB-KW"/>
</dbReference>
<dbReference type="Pfam" id="PF00702">
    <property type="entry name" value="Hydrolase"/>
    <property type="match status" value="1"/>
</dbReference>
<dbReference type="Gene3D" id="3.40.50.1000">
    <property type="entry name" value="HAD superfamily/HAD-like"/>
    <property type="match status" value="1"/>
</dbReference>
<comment type="caution">
    <text evidence="1">The sequence shown here is derived from an EMBL/GenBank/DDBJ whole genome shotgun (WGS) entry which is preliminary data.</text>
</comment>
<dbReference type="SUPFAM" id="SSF56784">
    <property type="entry name" value="HAD-like"/>
    <property type="match status" value="1"/>
</dbReference>
<gene>
    <name evidence="1" type="ORF">BCL65_10136</name>
</gene>
<dbReference type="InterPro" id="IPR006439">
    <property type="entry name" value="HAD-SF_hydro_IA"/>
</dbReference>
<dbReference type="PANTHER" id="PTHR43434:SF16">
    <property type="entry name" value="BLL8046 PROTEIN"/>
    <property type="match status" value="1"/>
</dbReference>